<dbReference type="SUPFAM" id="SSF56219">
    <property type="entry name" value="DNase I-like"/>
    <property type="match status" value="1"/>
</dbReference>
<evidence type="ECO:0000313" key="2">
    <source>
        <dbReference type="EMBL" id="WZC51007.2"/>
    </source>
</evidence>
<dbReference type="GO" id="GO:0004519">
    <property type="term" value="F:endonuclease activity"/>
    <property type="evidence" value="ECO:0007669"/>
    <property type="project" value="UniProtKB-KW"/>
</dbReference>
<gene>
    <name evidence="2" type="ORF">AABB29_18580</name>
</gene>
<organism evidence="2 3">
    <name type="scientific">Yoonia phaeophyticola</name>
    <dbReference type="NCBI Taxonomy" id="3137369"/>
    <lineage>
        <taxon>Bacteria</taxon>
        <taxon>Pseudomonadati</taxon>
        <taxon>Pseudomonadota</taxon>
        <taxon>Alphaproteobacteria</taxon>
        <taxon>Rhodobacterales</taxon>
        <taxon>Paracoccaceae</taxon>
        <taxon>Yoonia</taxon>
    </lineage>
</organism>
<dbReference type="EMBL" id="CP150951">
    <property type="protein sequence ID" value="WZC51007.2"/>
    <property type="molecule type" value="Genomic_DNA"/>
</dbReference>
<keyword evidence="2" id="KW-0378">Hydrolase</keyword>
<sequence length="305" mass="32664">MLRDIRKGEDDQIAAIAQVIAHTDPDILVLTDFDYDLEGQALTAFNASLSSGYPHVFALRPNTGIATGRDMDQNGRLGEARDAQGYGRFAGDGGMAILSRLPIMAEDVQEFSSLLWKDLPGAILPELDGAPFLPDQITAVQRLSSSGHWSVPIQMEDGEVFHLLTFAATPPVFDGPEDRNGLRNRDELRLWEAFLDGSFGPVPASFVIAGNANLDPENGAGLTGAMAGFLARPDVQDPLPGLPTADWDDDGPGDLRVSYVLPSVDWQISAAGVFWPAADDPAAALLGDDGLAAGVHHLVWVDVRR</sequence>
<dbReference type="InterPro" id="IPR005135">
    <property type="entry name" value="Endo/exonuclease/phosphatase"/>
</dbReference>
<keyword evidence="2" id="KW-0255">Endonuclease</keyword>
<proteinExistence type="predicted"/>
<accession>A0ABZ2V9W2</accession>
<dbReference type="Gene3D" id="3.60.10.10">
    <property type="entry name" value="Endonuclease/exonuclease/phosphatase"/>
    <property type="match status" value="1"/>
</dbReference>
<dbReference type="Proteomes" id="UP001440612">
    <property type="component" value="Chromosome"/>
</dbReference>
<feature type="domain" description="Endonuclease/exonuclease/phosphatase" evidence="1">
    <location>
        <begin position="9"/>
        <end position="278"/>
    </location>
</feature>
<reference evidence="3" key="1">
    <citation type="submission" date="2024-04" db="EMBL/GenBank/DDBJ databases">
        <title>Phylogenomic analyses of a clade within the roseobacter group suggest taxonomic reassignments of species of the genera Aestuariivita, Citreicella, Loktanella, Nautella, Pelagibaca, Ruegeria, Thalassobius, Thiobacimonas and Tropicibacter, and the proposal o.</title>
        <authorList>
            <person name="Jeon C.O."/>
        </authorList>
    </citation>
    <scope>NUCLEOTIDE SEQUENCE [LARGE SCALE GENOMIC DNA]</scope>
    <source>
        <strain evidence="3">BS5-3</strain>
    </source>
</reference>
<dbReference type="InterPro" id="IPR036691">
    <property type="entry name" value="Endo/exonu/phosph_ase_sf"/>
</dbReference>
<evidence type="ECO:0000259" key="1">
    <source>
        <dbReference type="Pfam" id="PF03372"/>
    </source>
</evidence>
<protein>
    <submittedName>
        <fullName evidence="2">Endonuclease/exonuclease/phosphatase family protein</fullName>
    </submittedName>
</protein>
<dbReference type="Pfam" id="PF03372">
    <property type="entry name" value="Exo_endo_phos"/>
    <property type="match status" value="1"/>
</dbReference>
<dbReference type="RefSeq" id="WP_373636915.1">
    <property type="nucleotide sequence ID" value="NZ_CP150951.2"/>
</dbReference>
<keyword evidence="2" id="KW-0540">Nuclease</keyword>
<evidence type="ECO:0000313" key="3">
    <source>
        <dbReference type="Proteomes" id="UP001440612"/>
    </source>
</evidence>
<name>A0ABZ2V9W2_9RHOB</name>
<keyword evidence="3" id="KW-1185">Reference proteome</keyword>